<reference evidence="4 5" key="1">
    <citation type="submission" date="2019-02" db="EMBL/GenBank/DDBJ databases">
        <title>Deep-cultivation of Planctomycetes and their phenomic and genomic characterization uncovers novel biology.</title>
        <authorList>
            <person name="Wiegand S."/>
            <person name="Jogler M."/>
            <person name="Boedeker C."/>
            <person name="Pinto D."/>
            <person name="Vollmers J."/>
            <person name="Rivas-Marin E."/>
            <person name="Kohn T."/>
            <person name="Peeters S.H."/>
            <person name="Heuer A."/>
            <person name="Rast P."/>
            <person name="Oberbeckmann S."/>
            <person name="Bunk B."/>
            <person name="Jeske O."/>
            <person name="Meyerdierks A."/>
            <person name="Storesund J.E."/>
            <person name="Kallscheuer N."/>
            <person name="Luecker S."/>
            <person name="Lage O.M."/>
            <person name="Pohl T."/>
            <person name="Merkel B.J."/>
            <person name="Hornburger P."/>
            <person name="Mueller R.-W."/>
            <person name="Bruemmer F."/>
            <person name="Labrenz M."/>
            <person name="Spormann A.M."/>
            <person name="Op den Camp H."/>
            <person name="Overmann J."/>
            <person name="Amann R."/>
            <person name="Jetten M.S.M."/>
            <person name="Mascher T."/>
            <person name="Medema M.H."/>
            <person name="Devos D.P."/>
            <person name="Kaster A.-K."/>
            <person name="Ovreas L."/>
            <person name="Rohde M."/>
            <person name="Galperin M.Y."/>
            <person name="Jogler C."/>
        </authorList>
    </citation>
    <scope>NUCLEOTIDE SEQUENCE [LARGE SCALE GENOMIC DNA]</scope>
    <source>
        <strain evidence="4 5">Pla163</strain>
    </source>
</reference>
<keyword evidence="2" id="KW-0274">FAD</keyword>
<dbReference type="Pfam" id="PF01565">
    <property type="entry name" value="FAD_binding_4"/>
    <property type="match status" value="1"/>
</dbReference>
<dbReference type="InterPro" id="IPR016164">
    <property type="entry name" value="FAD-linked_Oxase-like_C"/>
</dbReference>
<dbReference type="InterPro" id="IPR006094">
    <property type="entry name" value="Oxid_FAD_bind_N"/>
</dbReference>
<dbReference type="SUPFAM" id="SSF56176">
    <property type="entry name" value="FAD-binding/transporter-associated domain-like"/>
    <property type="match status" value="1"/>
</dbReference>
<dbReference type="PANTHER" id="PTHR11748:SF103">
    <property type="entry name" value="GLYCOLATE OXIDASE SUBUNIT GLCE"/>
    <property type="match status" value="1"/>
</dbReference>
<feature type="domain" description="FAD-binding PCMH-type" evidence="3">
    <location>
        <begin position="21"/>
        <end position="200"/>
    </location>
</feature>
<dbReference type="OrthoDB" id="9767256at2"/>
<dbReference type="PROSITE" id="PS51387">
    <property type="entry name" value="FAD_PCMH"/>
    <property type="match status" value="1"/>
</dbReference>
<dbReference type="EMBL" id="CP036290">
    <property type="protein sequence ID" value="QDU83645.1"/>
    <property type="molecule type" value="Genomic_DNA"/>
</dbReference>
<sequence length="413" mass="43982">MPLSTRIDELLGDRVGRLSHWGGPNVPIASPRSESEVLALLDAARADGLAVLPIGNGTKLDHALIPTRVDLALSTRRLTGIVAYEPAEGVLTARAGTSLRVLRETVAAHGHHFSPEVPHEDRATLGGVVSAAPSGADRLRHGPVRDRVLGVRLARTDGRVVRSGGALVKDVAGYDLQRLVVGAHGSLGVVLEVSIRLASAADERVLVRRRLASVDEGLELARALAAALHASLRALRIDGDPERPWLTVDIEGRAAVVERSLARAHDVLGPVHVLRDAGAKRVADELRESRRLGGRWPQLEIDALPSRFGAALAAVRNEVRDAKLSVELHPALGLGWVRFAHTPGRAGAHTLARALRAAGATSRWCGLDAEVRRELVEAAGPPAGLALMERLRRAFDPTDTLATPRLHPELGPS</sequence>
<dbReference type="Gene3D" id="3.30.465.10">
    <property type="match status" value="1"/>
</dbReference>
<dbReference type="PANTHER" id="PTHR11748">
    <property type="entry name" value="D-LACTATE DEHYDROGENASE"/>
    <property type="match status" value="1"/>
</dbReference>
<protein>
    <submittedName>
        <fullName evidence="4">Putative FAD-linked oxidoreductase</fullName>
        <ecNumber evidence="4">1.-.-.-</ecNumber>
    </submittedName>
</protein>
<dbReference type="GO" id="GO:0071949">
    <property type="term" value="F:FAD binding"/>
    <property type="evidence" value="ECO:0007669"/>
    <property type="project" value="InterPro"/>
</dbReference>
<dbReference type="RefSeq" id="WP_145183714.1">
    <property type="nucleotide sequence ID" value="NZ_CP036290.1"/>
</dbReference>
<accession>A0A518CWQ1</accession>
<evidence type="ECO:0000259" key="3">
    <source>
        <dbReference type="PROSITE" id="PS51387"/>
    </source>
</evidence>
<proteinExistence type="predicted"/>
<name>A0A518CWQ1_9BACT</name>
<dbReference type="InterPro" id="IPR036318">
    <property type="entry name" value="FAD-bd_PCMH-like_sf"/>
</dbReference>
<organism evidence="4 5">
    <name type="scientific">Rohdeia mirabilis</name>
    <dbReference type="NCBI Taxonomy" id="2528008"/>
    <lineage>
        <taxon>Bacteria</taxon>
        <taxon>Pseudomonadati</taxon>
        <taxon>Planctomycetota</taxon>
        <taxon>Planctomycetia</taxon>
        <taxon>Planctomycetia incertae sedis</taxon>
        <taxon>Rohdeia</taxon>
    </lineage>
</organism>
<keyword evidence="4" id="KW-0560">Oxidoreductase</keyword>
<keyword evidence="5" id="KW-1185">Reference proteome</keyword>
<dbReference type="Proteomes" id="UP000319342">
    <property type="component" value="Chromosome"/>
</dbReference>
<dbReference type="EC" id="1.-.-.-" evidence="4"/>
<dbReference type="SUPFAM" id="SSF55103">
    <property type="entry name" value="FAD-linked oxidases, C-terminal domain"/>
    <property type="match status" value="1"/>
</dbReference>
<evidence type="ECO:0000256" key="2">
    <source>
        <dbReference type="ARBA" id="ARBA00022827"/>
    </source>
</evidence>
<evidence type="ECO:0000313" key="4">
    <source>
        <dbReference type="EMBL" id="QDU83645.1"/>
    </source>
</evidence>
<evidence type="ECO:0000256" key="1">
    <source>
        <dbReference type="ARBA" id="ARBA00022630"/>
    </source>
</evidence>
<dbReference type="AlphaFoldDB" id="A0A518CWQ1"/>
<dbReference type="InterPro" id="IPR016169">
    <property type="entry name" value="FAD-bd_PCMH_sub2"/>
</dbReference>
<dbReference type="InterPro" id="IPR016166">
    <property type="entry name" value="FAD-bd_PCMH"/>
</dbReference>
<evidence type="ECO:0000313" key="5">
    <source>
        <dbReference type="Proteomes" id="UP000319342"/>
    </source>
</evidence>
<keyword evidence="1" id="KW-0285">Flavoprotein</keyword>
<gene>
    <name evidence="4" type="ORF">Pla163_07440</name>
</gene>
<dbReference type="GO" id="GO:0016491">
    <property type="term" value="F:oxidoreductase activity"/>
    <property type="evidence" value="ECO:0007669"/>
    <property type="project" value="UniProtKB-KW"/>
</dbReference>